<dbReference type="Proteomes" id="UP000235005">
    <property type="component" value="Unassembled WGS sequence"/>
</dbReference>
<dbReference type="AlphaFoldDB" id="A0A2N5X4H5"/>
<comment type="similarity">
    <text evidence="1">Belongs to the thiolase-like superfamily. Thiolase family.</text>
</comment>
<reference evidence="5 6" key="1">
    <citation type="submission" date="2018-01" db="EMBL/GenBank/DDBJ databases">
        <title>The draft genome sequence of Halioglobus lutimaris HF004.</title>
        <authorList>
            <person name="Du Z.-J."/>
            <person name="Shi M.-J."/>
        </authorList>
    </citation>
    <scope>NUCLEOTIDE SEQUENCE [LARGE SCALE GENOMIC DNA]</scope>
    <source>
        <strain evidence="5 6">HF004</strain>
    </source>
</reference>
<dbReference type="OrthoDB" id="4470569at2"/>
<dbReference type="RefSeq" id="WP_101517736.1">
    <property type="nucleotide sequence ID" value="NZ_PKUS01000007.1"/>
</dbReference>
<dbReference type="SUPFAM" id="SSF53901">
    <property type="entry name" value="Thiolase-like"/>
    <property type="match status" value="1"/>
</dbReference>
<evidence type="ECO:0000256" key="3">
    <source>
        <dbReference type="ARBA" id="ARBA00023315"/>
    </source>
</evidence>
<keyword evidence="3" id="KW-0012">Acyltransferase</keyword>
<accession>A0A2N5X4H5</accession>
<feature type="domain" description="Thiolase C-terminal" evidence="4">
    <location>
        <begin position="306"/>
        <end position="404"/>
    </location>
</feature>
<evidence type="ECO:0000256" key="2">
    <source>
        <dbReference type="ARBA" id="ARBA00022679"/>
    </source>
</evidence>
<organism evidence="5 6">
    <name type="scientific">Pseudohalioglobus lutimaris</name>
    <dbReference type="NCBI Taxonomy" id="1737061"/>
    <lineage>
        <taxon>Bacteria</taxon>
        <taxon>Pseudomonadati</taxon>
        <taxon>Pseudomonadota</taxon>
        <taxon>Gammaproteobacteria</taxon>
        <taxon>Cellvibrionales</taxon>
        <taxon>Halieaceae</taxon>
        <taxon>Pseudohalioglobus</taxon>
    </lineage>
</organism>
<evidence type="ECO:0000256" key="1">
    <source>
        <dbReference type="ARBA" id="ARBA00010982"/>
    </source>
</evidence>
<dbReference type="InterPro" id="IPR055140">
    <property type="entry name" value="Thiolase_C_2"/>
</dbReference>
<dbReference type="EMBL" id="PKUS01000007">
    <property type="protein sequence ID" value="PLW69380.1"/>
    <property type="molecule type" value="Genomic_DNA"/>
</dbReference>
<dbReference type="PANTHER" id="PTHR18919:SF139">
    <property type="entry name" value="THIOLASE-LIKE PROTEIN TYPE 1 ADDITIONAL C-TERMINAL DOMAIN-CONTAINING PROTEIN"/>
    <property type="match status" value="1"/>
</dbReference>
<keyword evidence="6" id="KW-1185">Reference proteome</keyword>
<proteinExistence type="inferred from homology"/>
<evidence type="ECO:0000313" key="6">
    <source>
        <dbReference type="Proteomes" id="UP000235005"/>
    </source>
</evidence>
<dbReference type="GO" id="GO:0016746">
    <property type="term" value="F:acyltransferase activity"/>
    <property type="evidence" value="ECO:0007669"/>
    <property type="project" value="UniProtKB-KW"/>
</dbReference>
<keyword evidence="2" id="KW-0808">Transferase</keyword>
<name>A0A2N5X4H5_9GAMM</name>
<evidence type="ECO:0000259" key="4">
    <source>
        <dbReference type="Pfam" id="PF22691"/>
    </source>
</evidence>
<gene>
    <name evidence="5" type="ORF">C0039_07560</name>
</gene>
<dbReference type="PANTHER" id="PTHR18919">
    <property type="entry name" value="ACETYL-COA C-ACYLTRANSFERASE"/>
    <property type="match status" value="1"/>
</dbReference>
<dbReference type="Pfam" id="PF22691">
    <property type="entry name" value="Thiolase_C_1"/>
    <property type="match status" value="1"/>
</dbReference>
<protein>
    <recommendedName>
        <fullName evidence="4">Thiolase C-terminal domain-containing protein</fullName>
    </recommendedName>
</protein>
<comment type="caution">
    <text evidence="5">The sequence shown here is derived from an EMBL/GenBank/DDBJ whole genome shotgun (WGS) entry which is preliminary data.</text>
</comment>
<dbReference type="Gene3D" id="3.40.47.10">
    <property type="match status" value="1"/>
</dbReference>
<dbReference type="Gene3D" id="2.40.50.840">
    <property type="match status" value="1"/>
</dbReference>
<dbReference type="InterPro" id="IPR016039">
    <property type="entry name" value="Thiolase-like"/>
</dbReference>
<sequence>MAVDFSSLAPNTPIVVGAGQHVERDVGTTSHLAMATRAAAMAVSDCGGTGIVENIDTICAIRLFSDSAPNWQSDLGRSNNPPESIATAIGASPRHRIYSHAGGNEPQALLMEFFSDIAAGEREMVLLAGAEALRNQRKAQQQGLHLDWNEEFTAPLEDRGIGNIYPDPQEIANGMVMPLHYYTLIEQARRNDLGMSREAYLDETTKLMASFSEIASNNSYAQWPGAISAAQIRDAEPLTHLYTKRMIAQDSVNQGAALLLTSVAKARELGIPEDRWVFMHGAAQGTDVDVSVRPTPGTSVVAGNVLDKAMDMAGCKPADMDLIDIYSCFPCAVSEISDHLGLPADGSVPLTLTGGLPFFGGPGNNYSMHGIAEMVWQLRKAPEQRGLVHANGGFLTKHAAGIFSCVPSTIDWATVETRISPDATTSCERANNPETGVVISYCVNFYKGTPATAIVLAETDAGQRFVCCTAPTDTDTAQRVLAADPTGERVAVVPGEQEHNWHLRLVSNS</sequence>
<evidence type="ECO:0000313" key="5">
    <source>
        <dbReference type="EMBL" id="PLW69380.1"/>
    </source>
</evidence>